<feature type="chain" id="PRO_5045339429" evidence="2">
    <location>
        <begin position="20"/>
        <end position="267"/>
    </location>
</feature>
<dbReference type="InterPro" id="IPR011628">
    <property type="entry name" value="Cleaved_adhesin"/>
</dbReference>
<dbReference type="Pfam" id="PF07675">
    <property type="entry name" value="Cleaved_Adhesin"/>
    <property type="match status" value="1"/>
</dbReference>
<gene>
    <name evidence="5" type="ORF">ACFQ0R_12890</name>
</gene>
<feature type="domain" description="Cleaved adhesin" evidence="3">
    <location>
        <begin position="28"/>
        <end position="181"/>
    </location>
</feature>
<dbReference type="EMBL" id="JBHTIV010000023">
    <property type="protein sequence ID" value="MFD0933495.1"/>
    <property type="molecule type" value="Genomic_DNA"/>
</dbReference>
<keyword evidence="6" id="KW-1185">Reference proteome</keyword>
<protein>
    <submittedName>
        <fullName evidence="5">Choice-of-anchor J domain-containing protein</fullName>
    </submittedName>
</protein>
<evidence type="ECO:0000256" key="1">
    <source>
        <dbReference type="ARBA" id="ARBA00022729"/>
    </source>
</evidence>
<keyword evidence="1 2" id="KW-0732">Signal</keyword>
<evidence type="ECO:0000313" key="6">
    <source>
        <dbReference type="Proteomes" id="UP001597049"/>
    </source>
</evidence>
<dbReference type="NCBIfam" id="NF038128">
    <property type="entry name" value="choice_anch_J"/>
    <property type="match status" value="1"/>
</dbReference>
<dbReference type="RefSeq" id="WP_379658788.1">
    <property type="nucleotide sequence ID" value="NZ_JBHTIV010000023.1"/>
</dbReference>
<comment type="caution">
    <text evidence="5">The sequence shown here is derived from an EMBL/GenBank/DDBJ whole genome shotgun (WGS) entry which is preliminary data.</text>
</comment>
<feature type="domain" description="Secretion system C-terminal sorting" evidence="4">
    <location>
        <begin position="204"/>
        <end position="264"/>
    </location>
</feature>
<name>A0ABW3GUM8_9FLAO</name>
<dbReference type="InterPro" id="IPR026444">
    <property type="entry name" value="Secre_tail"/>
</dbReference>
<accession>A0ABW3GUM8</accession>
<evidence type="ECO:0000259" key="4">
    <source>
        <dbReference type="Pfam" id="PF18962"/>
    </source>
</evidence>
<dbReference type="Pfam" id="PF18962">
    <property type="entry name" value="Por_Secre_tail"/>
    <property type="match status" value="1"/>
</dbReference>
<reference evidence="6" key="1">
    <citation type="journal article" date="2019" name="Int. J. Syst. Evol. Microbiol.">
        <title>The Global Catalogue of Microorganisms (GCM) 10K type strain sequencing project: providing services to taxonomists for standard genome sequencing and annotation.</title>
        <authorList>
            <consortium name="The Broad Institute Genomics Platform"/>
            <consortium name="The Broad Institute Genome Sequencing Center for Infectious Disease"/>
            <person name="Wu L."/>
            <person name="Ma J."/>
        </authorList>
    </citation>
    <scope>NUCLEOTIDE SEQUENCE [LARGE SCALE GENOMIC DNA]</scope>
    <source>
        <strain evidence="6">CCUG 56752</strain>
    </source>
</reference>
<proteinExistence type="predicted"/>
<dbReference type="Proteomes" id="UP001597049">
    <property type="component" value="Unassembled WGS sequence"/>
</dbReference>
<evidence type="ECO:0000313" key="5">
    <source>
        <dbReference type="EMBL" id="MFD0933495.1"/>
    </source>
</evidence>
<feature type="signal peptide" evidence="2">
    <location>
        <begin position="1"/>
        <end position="19"/>
    </location>
</feature>
<sequence>MKKITLMMLAFIASFSMNAQTQLFFDDFNDEDISDWTQIDEDGDGNVFFAYALPDTPTMTSASWTSAEGPLFPDNYSVSPAIDVTGASGLTLSYQTGGQDPAFSAEVYTVYVSTGNTVADFMDNSITVSLNENLGDDPAAAGALVDRSLDLADLDGSETLYIAFRHHDVSDEFYINFDNVSLTAETLSVGSFENNNLSHFYKAGQLSIQSSFNLDNVSLFNTLGQEVLSQKLNAEEANVNVSNLSTGLYIARVTSGDQAKTFKFVKQ</sequence>
<evidence type="ECO:0000256" key="2">
    <source>
        <dbReference type="SAM" id="SignalP"/>
    </source>
</evidence>
<evidence type="ECO:0000259" key="3">
    <source>
        <dbReference type="Pfam" id="PF07675"/>
    </source>
</evidence>
<organism evidence="5 6">
    <name type="scientific">Psychroflexus salinarum</name>
    <dbReference type="NCBI Taxonomy" id="546024"/>
    <lineage>
        <taxon>Bacteria</taxon>
        <taxon>Pseudomonadati</taxon>
        <taxon>Bacteroidota</taxon>
        <taxon>Flavobacteriia</taxon>
        <taxon>Flavobacteriales</taxon>
        <taxon>Flavobacteriaceae</taxon>
        <taxon>Psychroflexus</taxon>
    </lineage>
</organism>
<dbReference type="NCBIfam" id="TIGR04183">
    <property type="entry name" value="Por_Secre_tail"/>
    <property type="match status" value="1"/>
</dbReference>
<dbReference type="Gene3D" id="2.60.120.200">
    <property type="match status" value="1"/>
</dbReference>